<proteinExistence type="inferred from homology"/>
<evidence type="ECO:0000313" key="4">
    <source>
        <dbReference type="EMBL" id="CDR48624.1"/>
    </source>
</evidence>
<dbReference type="GO" id="GO:0003735">
    <property type="term" value="F:structural constituent of ribosome"/>
    <property type="evidence" value="ECO:0007669"/>
    <property type="project" value="InterPro"/>
</dbReference>
<evidence type="ECO:0000256" key="1">
    <source>
        <dbReference type="ARBA" id="ARBA00009083"/>
    </source>
</evidence>
<reference evidence="4" key="1">
    <citation type="journal article" date="2014" name="Genome Announc.">
        <title>Draft genome sequence of Rhodosporidium toruloides CECT1137, an oleaginous yeast of biotechnological interest.</title>
        <authorList>
            <person name="Morin N."/>
            <person name="Calcas X."/>
            <person name="Devillers H."/>
            <person name="Durrens P."/>
            <person name="Sherman D.J."/>
            <person name="Nicaud J.-M."/>
            <person name="Neuveglise C."/>
        </authorList>
    </citation>
    <scope>NUCLEOTIDE SEQUENCE</scope>
    <source>
        <strain evidence="4">CECT1137</strain>
    </source>
</reference>
<gene>
    <name evidence="4" type="ORF">RHTO0S_19e00980g</name>
</gene>
<comment type="similarity">
    <text evidence="1">Belongs to the universal ribosomal protein uS14 family.</text>
</comment>
<name>A0A061BH03_RHOTO</name>
<protein>
    <submittedName>
        <fullName evidence="4">RHTO0S19e00980g1_1</fullName>
    </submittedName>
</protein>
<dbReference type="Gene3D" id="1.10.287.1480">
    <property type="match status" value="1"/>
</dbReference>
<accession>A0A061BH03</accession>
<dbReference type="Pfam" id="PF00253">
    <property type="entry name" value="Ribosomal_S14"/>
    <property type="match status" value="1"/>
</dbReference>
<dbReference type="FunFam" id="1.10.287.1480:FF:000001">
    <property type="entry name" value="30S ribosomal protein S14"/>
    <property type="match status" value="1"/>
</dbReference>
<evidence type="ECO:0000256" key="2">
    <source>
        <dbReference type="ARBA" id="ARBA00022980"/>
    </source>
</evidence>
<dbReference type="InterPro" id="IPR001209">
    <property type="entry name" value="Ribosomal_uS14"/>
</dbReference>
<sequence>MGFAKGLPNWAALKDYKRRQAFAANETLRQALKYLTQNTTLDYRTRVAAMHKLAAMPAYTRPTEIRNRCILSGRGRGAIASKEFGLARHRFKLAAERGELPGVERASW</sequence>
<keyword evidence="3" id="KW-0687">Ribonucleoprotein</keyword>
<dbReference type="GO" id="GO:0006412">
    <property type="term" value="P:translation"/>
    <property type="evidence" value="ECO:0007669"/>
    <property type="project" value="InterPro"/>
</dbReference>
<dbReference type="OrthoDB" id="413436at2759"/>
<dbReference type="SUPFAM" id="SSF57716">
    <property type="entry name" value="Glucocorticoid receptor-like (DNA-binding domain)"/>
    <property type="match status" value="1"/>
</dbReference>
<dbReference type="AlphaFoldDB" id="A0A061BH03"/>
<dbReference type="GO" id="GO:0005763">
    <property type="term" value="C:mitochondrial small ribosomal subunit"/>
    <property type="evidence" value="ECO:0007669"/>
    <property type="project" value="TreeGrafter"/>
</dbReference>
<dbReference type="PANTHER" id="PTHR19836">
    <property type="entry name" value="30S RIBOSOMAL PROTEIN S14"/>
    <property type="match status" value="1"/>
</dbReference>
<dbReference type="EMBL" id="LK052954">
    <property type="protein sequence ID" value="CDR48624.1"/>
    <property type="molecule type" value="Genomic_DNA"/>
</dbReference>
<organism evidence="4">
    <name type="scientific">Rhodotorula toruloides</name>
    <name type="common">Yeast</name>
    <name type="synonym">Rhodosporidium toruloides</name>
    <dbReference type="NCBI Taxonomy" id="5286"/>
    <lineage>
        <taxon>Eukaryota</taxon>
        <taxon>Fungi</taxon>
        <taxon>Dikarya</taxon>
        <taxon>Basidiomycota</taxon>
        <taxon>Pucciniomycotina</taxon>
        <taxon>Microbotryomycetes</taxon>
        <taxon>Sporidiobolales</taxon>
        <taxon>Sporidiobolaceae</taxon>
        <taxon>Rhodotorula</taxon>
    </lineage>
</organism>
<dbReference type="PANTHER" id="PTHR19836:SF19">
    <property type="entry name" value="SMALL RIBOSOMAL SUBUNIT PROTEIN US14M"/>
    <property type="match status" value="1"/>
</dbReference>
<keyword evidence="2" id="KW-0689">Ribosomal protein</keyword>
<evidence type="ECO:0000256" key="3">
    <source>
        <dbReference type="ARBA" id="ARBA00023274"/>
    </source>
</evidence>